<dbReference type="RefSeq" id="WP_114688712.1">
    <property type="nucleotide sequence ID" value="NZ_QQNB01000003.1"/>
</dbReference>
<gene>
    <name evidence="1" type="ORF">DVW87_15580</name>
</gene>
<dbReference type="AlphaFoldDB" id="A0A369VRG6"/>
<name>A0A369VRG6_9SPHN</name>
<organism evidence="1 2">
    <name type="scientific">Sphingomonas aracearum</name>
    <dbReference type="NCBI Taxonomy" id="2283317"/>
    <lineage>
        <taxon>Bacteria</taxon>
        <taxon>Pseudomonadati</taxon>
        <taxon>Pseudomonadota</taxon>
        <taxon>Alphaproteobacteria</taxon>
        <taxon>Sphingomonadales</taxon>
        <taxon>Sphingomonadaceae</taxon>
        <taxon>Sphingomonas</taxon>
    </lineage>
</organism>
<evidence type="ECO:0000313" key="1">
    <source>
        <dbReference type="EMBL" id="RDE04976.1"/>
    </source>
</evidence>
<dbReference type="Proteomes" id="UP000253918">
    <property type="component" value="Unassembled WGS sequence"/>
</dbReference>
<proteinExistence type="predicted"/>
<reference evidence="1 2" key="1">
    <citation type="submission" date="2018-07" db="EMBL/GenBank/DDBJ databases">
        <title>a novel species of Sphingomonas isolated from the rhizosphere soil of Araceae plant.</title>
        <authorList>
            <person name="Zhiyong W."/>
            <person name="Qinglan Z."/>
            <person name="Zhiwei F."/>
            <person name="Ding X."/>
            <person name="Gejiao W."/>
            <person name="Shixue Z."/>
        </authorList>
    </citation>
    <scope>NUCLEOTIDE SEQUENCE [LARGE SCALE GENOMIC DNA]</scope>
    <source>
        <strain evidence="1 2">WZY 27</strain>
    </source>
</reference>
<protein>
    <submittedName>
        <fullName evidence="1">Uncharacterized protein</fullName>
    </submittedName>
</protein>
<keyword evidence="2" id="KW-1185">Reference proteome</keyword>
<sequence length="89" mass="9710">MAEATWGGDSQNPAIDWKMSAALENVVRQQVEVPEVTNLEKAVRAWIALDPTHRQHAVLTPERPVTIDGTMHDSLTADGIALLASKLPQ</sequence>
<comment type="caution">
    <text evidence="1">The sequence shown here is derived from an EMBL/GenBank/DDBJ whole genome shotgun (WGS) entry which is preliminary data.</text>
</comment>
<dbReference type="OrthoDB" id="7509779at2"/>
<evidence type="ECO:0000313" key="2">
    <source>
        <dbReference type="Proteomes" id="UP000253918"/>
    </source>
</evidence>
<accession>A0A369VRG6</accession>
<dbReference type="EMBL" id="QQNB01000003">
    <property type="protein sequence ID" value="RDE04976.1"/>
    <property type="molecule type" value="Genomic_DNA"/>
</dbReference>